<dbReference type="Proteomes" id="UP000515121">
    <property type="component" value="Unplaced"/>
</dbReference>
<dbReference type="KEGG" id="dzi:111308029"/>
<name>A0A6P6ABE5_DURZI</name>
<protein>
    <submittedName>
        <fullName evidence="2">Uncharacterized protein LOC111308029</fullName>
    </submittedName>
</protein>
<keyword evidence="1" id="KW-1185">Reference proteome</keyword>
<accession>A0A6P6ABE5</accession>
<evidence type="ECO:0000313" key="1">
    <source>
        <dbReference type="Proteomes" id="UP000515121"/>
    </source>
</evidence>
<dbReference type="AlphaFoldDB" id="A0A6P6ABE5"/>
<proteinExistence type="predicted"/>
<sequence>MNTVRILLFLTANYQWQLQQFDICQSDASNGYKQSQGDHTLFINHLDSGKVTVLPDLAYAVSMRSQFIHNPKEVHLQAVYRVIHYLKANLGRGILFKRNLRLILEAYKDADYAC</sequence>
<dbReference type="PANTHER" id="PTHR11439:SF470">
    <property type="entry name" value="CYSTEINE-RICH RLK (RECEPTOR-LIKE PROTEIN KINASE) 8"/>
    <property type="match status" value="1"/>
</dbReference>
<organism evidence="1 2">
    <name type="scientific">Durio zibethinus</name>
    <name type="common">Durian</name>
    <dbReference type="NCBI Taxonomy" id="66656"/>
    <lineage>
        <taxon>Eukaryota</taxon>
        <taxon>Viridiplantae</taxon>
        <taxon>Streptophyta</taxon>
        <taxon>Embryophyta</taxon>
        <taxon>Tracheophyta</taxon>
        <taxon>Spermatophyta</taxon>
        <taxon>Magnoliopsida</taxon>
        <taxon>eudicotyledons</taxon>
        <taxon>Gunneridae</taxon>
        <taxon>Pentapetalae</taxon>
        <taxon>rosids</taxon>
        <taxon>malvids</taxon>
        <taxon>Malvales</taxon>
        <taxon>Malvaceae</taxon>
        <taxon>Helicteroideae</taxon>
        <taxon>Durio</taxon>
    </lineage>
</organism>
<dbReference type="GeneID" id="111308029"/>
<dbReference type="PANTHER" id="PTHR11439">
    <property type="entry name" value="GAG-POL-RELATED RETROTRANSPOSON"/>
    <property type="match status" value="1"/>
</dbReference>
<evidence type="ECO:0000313" key="2">
    <source>
        <dbReference type="RefSeq" id="XP_022762123.1"/>
    </source>
</evidence>
<dbReference type="RefSeq" id="XP_022762123.1">
    <property type="nucleotide sequence ID" value="XM_022906388.1"/>
</dbReference>
<reference evidence="2" key="1">
    <citation type="submission" date="2025-08" db="UniProtKB">
        <authorList>
            <consortium name="RefSeq"/>
        </authorList>
    </citation>
    <scope>IDENTIFICATION</scope>
    <source>
        <tissue evidence="2">Fruit stalk</tissue>
    </source>
</reference>
<gene>
    <name evidence="2" type="primary">LOC111308029</name>
</gene>
<dbReference type="OrthoDB" id="1102953at2759"/>